<dbReference type="AlphaFoldDB" id="A0A2Z3GND8"/>
<name>A0A2Z3GND8_9BACT</name>
<evidence type="ECO:0008006" key="3">
    <source>
        <dbReference type="Google" id="ProtNLM"/>
    </source>
</evidence>
<dbReference type="EMBL" id="CP029145">
    <property type="protein sequence ID" value="AWM33901.1"/>
    <property type="molecule type" value="Genomic_DNA"/>
</dbReference>
<dbReference type="SUPFAM" id="SSF53383">
    <property type="entry name" value="PLP-dependent transferases"/>
    <property type="match status" value="1"/>
</dbReference>
<dbReference type="Gene3D" id="3.40.640.10">
    <property type="entry name" value="Type I PLP-dependent aspartate aminotransferase-like (Major domain)"/>
    <property type="match status" value="1"/>
</dbReference>
<organism evidence="1 2">
    <name type="scientific">Hymenobacter nivis</name>
    <dbReference type="NCBI Taxonomy" id="1850093"/>
    <lineage>
        <taxon>Bacteria</taxon>
        <taxon>Pseudomonadati</taxon>
        <taxon>Bacteroidota</taxon>
        <taxon>Cytophagia</taxon>
        <taxon>Cytophagales</taxon>
        <taxon>Hymenobacteraceae</taxon>
        <taxon>Hymenobacter</taxon>
    </lineage>
</organism>
<dbReference type="InterPro" id="IPR015421">
    <property type="entry name" value="PyrdxlP-dep_Trfase_major"/>
</dbReference>
<accession>A0A2Z3GND8</accession>
<gene>
    <name evidence="1" type="ORF">DDQ68_14540</name>
</gene>
<dbReference type="OrthoDB" id="846426at2"/>
<dbReference type="InterPro" id="IPR015424">
    <property type="entry name" value="PyrdxlP-dep_Trfase"/>
</dbReference>
<protein>
    <recommendedName>
        <fullName evidence="3">Aminotransferase class I/classII domain-containing protein</fullName>
    </recommendedName>
</protein>
<dbReference type="RefSeq" id="WP_109656953.1">
    <property type="nucleotide sequence ID" value="NZ_CP029145.1"/>
</dbReference>
<evidence type="ECO:0000313" key="2">
    <source>
        <dbReference type="Proteomes" id="UP000245999"/>
    </source>
</evidence>
<evidence type="ECO:0000313" key="1">
    <source>
        <dbReference type="EMBL" id="AWM33901.1"/>
    </source>
</evidence>
<dbReference type="Proteomes" id="UP000245999">
    <property type="component" value="Chromosome"/>
</dbReference>
<dbReference type="KEGG" id="hnv:DDQ68_14540"/>
<keyword evidence="2" id="KW-1185">Reference proteome</keyword>
<sequence>MAWTSGLLARLAVGAPGPVVIVSNSLDPLRLEPYDFGWAAHLPPGRPTTLLLDDSHGLGLAGPGRAGVATLLTALPPHVHLVVVNSLSEALGVPAGAVLADAAFIAPLRGGPFFGARSPAVPAYL</sequence>
<proteinExistence type="predicted"/>
<reference evidence="2" key="1">
    <citation type="submission" date="2018-04" db="EMBL/GenBank/DDBJ databases">
        <title>Complete genome of Antarctic heterotrophic bacterium Hymenobacter nivis.</title>
        <authorList>
            <person name="Terashima M."/>
        </authorList>
    </citation>
    <scope>NUCLEOTIDE SEQUENCE [LARGE SCALE GENOMIC DNA]</scope>
    <source>
        <strain evidence="2">NBRC 111535</strain>
    </source>
</reference>